<dbReference type="AlphaFoldDB" id="A0A8D5UGB3"/>
<dbReference type="InterPro" id="IPR036291">
    <property type="entry name" value="NAD(P)-bd_dom_sf"/>
</dbReference>
<keyword evidence="2" id="KW-0560">Oxidoreductase</keyword>
<dbReference type="GO" id="GO:0016491">
    <property type="term" value="F:oxidoreductase activity"/>
    <property type="evidence" value="ECO:0007669"/>
    <property type="project" value="UniProtKB-KW"/>
</dbReference>
<name>A0A8D5UGB3_9BACL</name>
<evidence type="ECO:0000256" key="2">
    <source>
        <dbReference type="ARBA" id="ARBA00023002"/>
    </source>
</evidence>
<gene>
    <name evidence="3" type="ORF">JIR001_23620</name>
</gene>
<protein>
    <submittedName>
        <fullName evidence="3">Sorbitol-6-phosphate 2-dehydrogenase</fullName>
    </submittedName>
</protein>
<reference evidence="3" key="1">
    <citation type="journal article" date="2013" name="Int. J. Syst. Evol. Microbiol.">
        <title>Polycladomyces abyssicola gen. nov., sp. nov., a thermophilic filamentous bacterium isolated from hemipelagic sediment.</title>
        <authorList>
            <person name="Tsubouchi T."/>
            <person name="Shimane Y."/>
            <person name="Mori K."/>
            <person name="Usui K."/>
            <person name="Hiraki T."/>
            <person name="Tame A."/>
            <person name="Uematsu K."/>
            <person name="Maruyama T."/>
            <person name="Hatada Y."/>
        </authorList>
    </citation>
    <scope>NUCLEOTIDE SEQUENCE</scope>
    <source>
        <strain evidence="3">JIR-001</strain>
    </source>
</reference>
<evidence type="ECO:0000313" key="4">
    <source>
        <dbReference type="Proteomes" id="UP000677436"/>
    </source>
</evidence>
<dbReference type="NCBIfam" id="NF005559">
    <property type="entry name" value="PRK07231.1"/>
    <property type="match status" value="1"/>
</dbReference>
<dbReference type="PANTHER" id="PTHR24321">
    <property type="entry name" value="DEHYDROGENASES, SHORT CHAIN"/>
    <property type="match status" value="1"/>
</dbReference>
<proteinExistence type="inferred from homology"/>
<accession>A0A8D5UGB3</accession>
<dbReference type="Proteomes" id="UP000677436">
    <property type="component" value="Chromosome"/>
</dbReference>
<dbReference type="Gene3D" id="3.40.50.720">
    <property type="entry name" value="NAD(P)-binding Rossmann-like Domain"/>
    <property type="match status" value="1"/>
</dbReference>
<dbReference type="GO" id="GO:0008206">
    <property type="term" value="P:bile acid metabolic process"/>
    <property type="evidence" value="ECO:0007669"/>
    <property type="project" value="UniProtKB-ARBA"/>
</dbReference>
<dbReference type="RefSeq" id="WP_212772902.1">
    <property type="nucleotide sequence ID" value="NZ_AP024601.1"/>
</dbReference>
<keyword evidence="4" id="KW-1185">Reference proteome</keyword>
<dbReference type="FunFam" id="3.40.50.720:FF:000084">
    <property type="entry name" value="Short-chain dehydrogenase reductase"/>
    <property type="match status" value="1"/>
</dbReference>
<sequence length="251" mass="27130">MRLKDKVAIVTGGAKGIGSAAAKELAREGAKVVVADLDRANGERTVAEIEAEGGCARFFRADTSLYDSVKELVQDTLHHFGKLDIMFNNAGVVNRRVSLLDLPVDEYHRTVDVNQHGVFYGIKAAGKAMKENGGVIINTASIYGFIADRKYFPYHTSKSAVVMMTKVAALELAPYNIRVVAIAPGLVDTEIVQPLKERSEVWQAVEKAQMRGRAANPVEVAKVVSFLASDDASFVNGSVLFVDDGAAAFKR</sequence>
<dbReference type="CDD" id="cd05233">
    <property type="entry name" value="SDR_c"/>
    <property type="match status" value="1"/>
</dbReference>
<dbReference type="PRINTS" id="PR00080">
    <property type="entry name" value="SDRFAMILY"/>
</dbReference>
<dbReference type="SUPFAM" id="SSF51735">
    <property type="entry name" value="NAD(P)-binding Rossmann-fold domains"/>
    <property type="match status" value="1"/>
</dbReference>
<evidence type="ECO:0000256" key="1">
    <source>
        <dbReference type="ARBA" id="ARBA00006484"/>
    </source>
</evidence>
<reference evidence="3" key="2">
    <citation type="journal article" date="2021" name="Microbiol. Resour. Announc.">
        <title>Complete Genome Sequence of Polycladomyces abyssicola JIR-001T, Isolated from Hemipelagic Sediment in Deep Seawater.</title>
        <authorList>
            <person name="Tsubouchi T."/>
            <person name="Kaneko Y."/>
        </authorList>
    </citation>
    <scope>NUCLEOTIDE SEQUENCE</scope>
    <source>
        <strain evidence="3">JIR-001</strain>
    </source>
</reference>
<evidence type="ECO:0000313" key="3">
    <source>
        <dbReference type="EMBL" id="BCU82579.1"/>
    </source>
</evidence>
<dbReference type="PRINTS" id="PR00081">
    <property type="entry name" value="GDHRDH"/>
</dbReference>
<dbReference type="EMBL" id="AP024601">
    <property type="protein sequence ID" value="BCU82579.1"/>
    <property type="molecule type" value="Genomic_DNA"/>
</dbReference>
<dbReference type="InterPro" id="IPR002347">
    <property type="entry name" value="SDR_fam"/>
</dbReference>
<dbReference type="KEGG" id="pabs:JIR001_23620"/>
<organism evidence="3 4">
    <name type="scientific">Polycladomyces abyssicola</name>
    <dbReference type="NCBI Taxonomy" id="1125966"/>
    <lineage>
        <taxon>Bacteria</taxon>
        <taxon>Bacillati</taxon>
        <taxon>Bacillota</taxon>
        <taxon>Bacilli</taxon>
        <taxon>Bacillales</taxon>
        <taxon>Thermoactinomycetaceae</taxon>
        <taxon>Polycladomyces</taxon>
    </lineage>
</organism>
<comment type="similarity">
    <text evidence="1">Belongs to the short-chain dehydrogenases/reductases (SDR) family.</text>
</comment>
<dbReference type="Pfam" id="PF13561">
    <property type="entry name" value="adh_short_C2"/>
    <property type="match status" value="1"/>
</dbReference>
<dbReference type="PANTHER" id="PTHR24321:SF8">
    <property type="entry name" value="ESTRADIOL 17-BETA-DEHYDROGENASE 8-RELATED"/>
    <property type="match status" value="1"/>
</dbReference>